<keyword evidence="1" id="KW-0238">DNA-binding</keyword>
<dbReference type="InterPro" id="IPR036390">
    <property type="entry name" value="WH_DNA-bd_sf"/>
</dbReference>
<dbReference type="PANTHER" id="PTHR30363">
    <property type="entry name" value="HTH-TYPE TRANSCRIPTIONAL REGULATOR SRLR-RELATED"/>
    <property type="match status" value="1"/>
</dbReference>
<accession>A0ABV6VHL2</accession>
<dbReference type="PRINTS" id="PR00037">
    <property type="entry name" value="HTHLACR"/>
</dbReference>
<dbReference type="Pfam" id="PF08220">
    <property type="entry name" value="HTH_DeoR"/>
    <property type="match status" value="1"/>
</dbReference>
<dbReference type="InterPro" id="IPR014036">
    <property type="entry name" value="DeoR-like_C"/>
</dbReference>
<evidence type="ECO:0000313" key="1">
    <source>
        <dbReference type="EMBL" id="MFC1413237.1"/>
    </source>
</evidence>
<dbReference type="SMART" id="SM01134">
    <property type="entry name" value="DeoRC"/>
    <property type="match status" value="1"/>
</dbReference>
<sequence length="256" mass="26506">MRQSDRVSAILDHLAASGSVDVTHIAAELGVSLATVRRDLSALEEQSLLTRTHGGAVARDDAHVLPVRYRDSHGRAQKQAIARAALRGLPCGPYVVAVNGGTTTSELARLLATRTELTVVTNALNIANILVNRPRVKLVVTGGVARSNSYELVGPWAAGTIGGINIGTAYIGIDGISAAGGLSTHDEVEAQISAVMIGRARRVVVVADGSKVGRSLLAHIVAVADIDELVTDSTADPSEVAALRAHGVKVTIADTP</sequence>
<proteinExistence type="predicted"/>
<dbReference type="PANTHER" id="PTHR30363:SF44">
    <property type="entry name" value="AGA OPERON TRANSCRIPTIONAL REPRESSOR-RELATED"/>
    <property type="match status" value="1"/>
</dbReference>
<dbReference type="PROSITE" id="PS51000">
    <property type="entry name" value="HTH_DEOR_2"/>
    <property type="match status" value="1"/>
</dbReference>
<dbReference type="InterPro" id="IPR018356">
    <property type="entry name" value="Tscrpt_reg_HTH_DeoR_CS"/>
</dbReference>
<dbReference type="EMBL" id="JBHEZX010000015">
    <property type="protein sequence ID" value="MFC1413237.1"/>
    <property type="molecule type" value="Genomic_DNA"/>
</dbReference>
<dbReference type="SUPFAM" id="SSF46785">
    <property type="entry name" value="Winged helix' DNA-binding domain"/>
    <property type="match status" value="1"/>
</dbReference>
<keyword evidence="2" id="KW-1185">Reference proteome</keyword>
<name>A0ABV6VHL2_9ACTN</name>
<dbReference type="InterPro" id="IPR050313">
    <property type="entry name" value="Carb_Metab_HTH_regulators"/>
</dbReference>
<dbReference type="InterPro" id="IPR001034">
    <property type="entry name" value="DeoR_HTH"/>
</dbReference>
<dbReference type="Pfam" id="PF00455">
    <property type="entry name" value="DeoRC"/>
    <property type="match status" value="1"/>
</dbReference>
<evidence type="ECO:0000313" key="2">
    <source>
        <dbReference type="Proteomes" id="UP001592582"/>
    </source>
</evidence>
<dbReference type="PROSITE" id="PS00894">
    <property type="entry name" value="HTH_DEOR_1"/>
    <property type="match status" value="1"/>
</dbReference>
<dbReference type="SUPFAM" id="SSF100950">
    <property type="entry name" value="NagB/RpiA/CoA transferase-like"/>
    <property type="match status" value="1"/>
</dbReference>
<dbReference type="Gene3D" id="1.10.10.10">
    <property type="entry name" value="Winged helix-like DNA-binding domain superfamily/Winged helix DNA-binding domain"/>
    <property type="match status" value="1"/>
</dbReference>
<reference evidence="1 2" key="1">
    <citation type="submission" date="2024-09" db="EMBL/GenBank/DDBJ databases">
        <authorList>
            <person name="Lee S.D."/>
        </authorList>
    </citation>
    <scope>NUCLEOTIDE SEQUENCE [LARGE SCALE GENOMIC DNA]</scope>
    <source>
        <strain evidence="1 2">N1-1</strain>
    </source>
</reference>
<protein>
    <submittedName>
        <fullName evidence="1">DeoR/GlpR family DNA-binding transcription regulator</fullName>
    </submittedName>
</protein>
<organism evidence="1 2">
    <name type="scientific">Streptacidiphilus alkalitolerans</name>
    <dbReference type="NCBI Taxonomy" id="3342712"/>
    <lineage>
        <taxon>Bacteria</taxon>
        <taxon>Bacillati</taxon>
        <taxon>Actinomycetota</taxon>
        <taxon>Actinomycetes</taxon>
        <taxon>Kitasatosporales</taxon>
        <taxon>Streptomycetaceae</taxon>
        <taxon>Streptacidiphilus</taxon>
    </lineage>
</organism>
<dbReference type="GO" id="GO:0003677">
    <property type="term" value="F:DNA binding"/>
    <property type="evidence" value="ECO:0007669"/>
    <property type="project" value="UniProtKB-KW"/>
</dbReference>
<dbReference type="SMART" id="SM00420">
    <property type="entry name" value="HTH_DEOR"/>
    <property type="match status" value="1"/>
</dbReference>
<dbReference type="InterPro" id="IPR037171">
    <property type="entry name" value="NagB/RpiA_transferase-like"/>
</dbReference>
<comment type="caution">
    <text evidence="1">The sequence shown here is derived from an EMBL/GenBank/DDBJ whole genome shotgun (WGS) entry which is preliminary data.</text>
</comment>
<dbReference type="InterPro" id="IPR036388">
    <property type="entry name" value="WH-like_DNA-bd_sf"/>
</dbReference>
<dbReference type="Proteomes" id="UP001592582">
    <property type="component" value="Unassembled WGS sequence"/>
</dbReference>
<gene>
    <name evidence="1" type="ORF">ACEZDG_28620</name>
</gene>